<keyword evidence="9" id="KW-1185">Reference proteome</keyword>
<dbReference type="Proteomes" id="UP000243605">
    <property type="component" value="Unassembled WGS sequence"/>
</dbReference>
<dbReference type="InterPro" id="IPR007624">
    <property type="entry name" value="RNA_pol_sigma70_r3"/>
</dbReference>
<dbReference type="InterPro" id="IPR013324">
    <property type="entry name" value="RNA_pol_sigma_r3/r4-like"/>
</dbReference>
<evidence type="ECO:0000256" key="2">
    <source>
        <dbReference type="ARBA" id="ARBA00023082"/>
    </source>
</evidence>
<dbReference type="InterPro" id="IPR014284">
    <property type="entry name" value="RNA_pol_sigma-70_dom"/>
</dbReference>
<dbReference type="Pfam" id="PF04542">
    <property type="entry name" value="Sigma70_r2"/>
    <property type="match status" value="1"/>
</dbReference>
<organism evidence="8 9">
    <name type="scientific">Aliicoccus persicus</name>
    <dbReference type="NCBI Taxonomy" id="930138"/>
    <lineage>
        <taxon>Bacteria</taxon>
        <taxon>Bacillati</taxon>
        <taxon>Bacillota</taxon>
        <taxon>Bacilli</taxon>
        <taxon>Bacillales</taxon>
        <taxon>Staphylococcaceae</taxon>
        <taxon>Aliicoccus</taxon>
    </lineage>
</organism>
<dbReference type="InterPro" id="IPR000943">
    <property type="entry name" value="RNA_pol_sigma70"/>
</dbReference>
<dbReference type="PANTHER" id="PTHR30385:SF4">
    <property type="entry name" value="RNA POLYMERASE SIGMA-E FACTOR"/>
    <property type="match status" value="1"/>
</dbReference>
<accession>A0A662Z468</accession>
<evidence type="ECO:0000259" key="6">
    <source>
        <dbReference type="PROSITE" id="PS00715"/>
    </source>
</evidence>
<dbReference type="InterPro" id="IPR036388">
    <property type="entry name" value="WH-like_DNA-bd_sf"/>
</dbReference>
<dbReference type="PROSITE" id="PS00716">
    <property type="entry name" value="SIGMA70_2"/>
    <property type="match status" value="1"/>
</dbReference>
<dbReference type="CDD" id="cd06171">
    <property type="entry name" value="Sigma70_r4"/>
    <property type="match status" value="1"/>
</dbReference>
<dbReference type="PRINTS" id="PR00046">
    <property type="entry name" value="SIGMA70FCT"/>
</dbReference>
<evidence type="ECO:0000259" key="7">
    <source>
        <dbReference type="PROSITE" id="PS00716"/>
    </source>
</evidence>
<feature type="domain" description="RNA polymerase sigma-70" evidence="6">
    <location>
        <begin position="59"/>
        <end position="72"/>
    </location>
</feature>
<dbReference type="Pfam" id="PF04545">
    <property type="entry name" value="Sigma70_r4"/>
    <property type="match status" value="1"/>
</dbReference>
<evidence type="ECO:0000256" key="5">
    <source>
        <dbReference type="RuleBase" id="RU362124"/>
    </source>
</evidence>
<keyword evidence="4 5" id="KW-0804">Transcription</keyword>
<dbReference type="GO" id="GO:0003677">
    <property type="term" value="F:DNA binding"/>
    <property type="evidence" value="ECO:0007669"/>
    <property type="project" value="UniProtKB-KW"/>
</dbReference>
<comment type="function">
    <text evidence="5">Sigma factors are initiation factors that promote the attachment of RNA polymerase to specific initiation sites and are then released.</text>
</comment>
<dbReference type="NCBIfam" id="TIGR02980">
    <property type="entry name" value="SigBFG"/>
    <property type="match status" value="1"/>
</dbReference>
<dbReference type="PANTHER" id="PTHR30385">
    <property type="entry name" value="SIGMA FACTOR F FLAGELLAR"/>
    <property type="match status" value="1"/>
</dbReference>
<dbReference type="InterPro" id="IPR014288">
    <property type="entry name" value="RNA_pol_sigma-B"/>
</dbReference>
<name>A0A662Z468_9STAP</name>
<dbReference type="InterPro" id="IPR014322">
    <property type="entry name" value="RNA_pol_sigma-B/F/G"/>
</dbReference>
<dbReference type="InterPro" id="IPR007630">
    <property type="entry name" value="RNA_pol_sigma70_r4"/>
</dbReference>
<dbReference type="NCBIfam" id="TIGR02941">
    <property type="entry name" value="Sigma_B"/>
    <property type="match status" value="1"/>
</dbReference>
<dbReference type="NCBIfam" id="TIGR02937">
    <property type="entry name" value="sigma70-ECF"/>
    <property type="match status" value="1"/>
</dbReference>
<dbReference type="InterPro" id="IPR013325">
    <property type="entry name" value="RNA_pol_sigma_r2"/>
</dbReference>
<keyword evidence="2 5" id="KW-0731">Sigma factor</keyword>
<dbReference type="Gene3D" id="1.10.10.10">
    <property type="entry name" value="Winged helix-like DNA-binding domain superfamily/Winged helix DNA-binding domain"/>
    <property type="match status" value="2"/>
</dbReference>
<dbReference type="OrthoDB" id="9809557at2"/>
<dbReference type="AlphaFoldDB" id="A0A662Z468"/>
<keyword evidence="1 5" id="KW-0805">Transcription regulation</keyword>
<reference evidence="8 9" key="1">
    <citation type="submission" date="2016-10" db="EMBL/GenBank/DDBJ databases">
        <authorList>
            <person name="Varghese N."/>
            <person name="Submissions S."/>
        </authorList>
    </citation>
    <scope>NUCLEOTIDE SEQUENCE [LARGE SCALE GENOMIC DNA]</scope>
    <source>
        <strain evidence="8 9">IBRC-M10081</strain>
    </source>
</reference>
<comment type="similarity">
    <text evidence="5">Belongs to the sigma-70 factor family.</text>
</comment>
<keyword evidence="3 5" id="KW-0238">DNA-binding</keyword>
<dbReference type="PROSITE" id="PS00715">
    <property type="entry name" value="SIGMA70_1"/>
    <property type="match status" value="1"/>
</dbReference>
<dbReference type="Pfam" id="PF04539">
    <property type="entry name" value="Sigma70_r3"/>
    <property type="match status" value="1"/>
</dbReference>
<dbReference type="SUPFAM" id="SSF88659">
    <property type="entry name" value="Sigma3 and sigma4 domains of RNA polymerase sigma factors"/>
    <property type="match status" value="2"/>
</dbReference>
<evidence type="ECO:0000256" key="1">
    <source>
        <dbReference type="ARBA" id="ARBA00023015"/>
    </source>
</evidence>
<sequence length="259" mass="29540">MENQSLTDNNQSSDDINALIKAYQTEGDEEAQTELVKHYTKLIESLAYRYSKGQSHHEDLVQVGMVGLLGAIKRFDTSFERKFEAFLVPTVAGEIKRYLRDKTWSVHVPRRIKEIGPKIKSATDELTNELGRSPRVDEIADFLEVTTEEVLEAMEMGQSYNALSVDHAIEADKEGSTVTLLDVMGQADDNYELTEKRMILERVLPLLSDRERQIIQYTFIEELSQKEVGEKIGLSQMHVSRLQRVAIEKLRHAVQNADN</sequence>
<dbReference type="InterPro" id="IPR007627">
    <property type="entry name" value="RNA_pol_sigma70_r2"/>
</dbReference>
<evidence type="ECO:0000256" key="4">
    <source>
        <dbReference type="ARBA" id="ARBA00023163"/>
    </source>
</evidence>
<dbReference type="EMBL" id="FOIT01000004">
    <property type="protein sequence ID" value="SEW09018.1"/>
    <property type="molecule type" value="Genomic_DNA"/>
</dbReference>
<dbReference type="SUPFAM" id="SSF88946">
    <property type="entry name" value="Sigma2 domain of RNA polymerase sigma factors"/>
    <property type="match status" value="1"/>
</dbReference>
<protein>
    <recommendedName>
        <fullName evidence="5">RNA polymerase sigma factor</fullName>
    </recommendedName>
</protein>
<dbReference type="Gene3D" id="1.20.120.1810">
    <property type="match status" value="1"/>
</dbReference>
<feature type="domain" description="RNA polymerase sigma-70" evidence="7">
    <location>
        <begin position="224"/>
        <end position="250"/>
    </location>
</feature>
<evidence type="ECO:0000256" key="3">
    <source>
        <dbReference type="ARBA" id="ARBA00023125"/>
    </source>
</evidence>
<dbReference type="RefSeq" id="WP_091475509.1">
    <property type="nucleotide sequence ID" value="NZ_FOIT01000004.1"/>
</dbReference>
<dbReference type="GO" id="GO:0016987">
    <property type="term" value="F:sigma factor activity"/>
    <property type="evidence" value="ECO:0007669"/>
    <property type="project" value="UniProtKB-KW"/>
</dbReference>
<dbReference type="GO" id="GO:0006352">
    <property type="term" value="P:DNA-templated transcription initiation"/>
    <property type="evidence" value="ECO:0007669"/>
    <property type="project" value="InterPro"/>
</dbReference>
<gene>
    <name evidence="8" type="ORF">SAMN05192557_1589</name>
</gene>
<evidence type="ECO:0000313" key="8">
    <source>
        <dbReference type="EMBL" id="SEW09018.1"/>
    </source>
</evidence>
<evidence type="ECO:0000313" key="9">
    <source>
        <dbReference type="Proteomes" id="UP000243605"/>
    </source>
</evidence>
<proteinExistence type="inferred from homology"/>